<keyword evidence="8 16" id="KW-0808">Transferase</keyword>
<dbReference type="EMBL" id="JAUEPH010000003">
    <property type="protein sequence ID" value="MDN3204262.1"/>
    <property type="molecule type" value="Genomic_DNA"/>
</dbReference>
<reference evidence="17" key="1">
    <citation type="submission" date="2023-06" db="EMBL/GenBank/DDBJ databases">
        <title>Robiginitalea aurantiacus sp. nov. and Algoriphagus sediminis sp. nov., isolated from coastal sediment.</title>
        <authorList>
            <person name="Zhou Z.Y."/>
            <person name="An J."/>
            <person name="Jia Y.W."/>
            <person name="Du Z.J."/>
        </authorList>
    </citation>
    <scope>NUCLEOTIDE SEQUENCE</scope>
    <source>
        <strain evidence="17">C2-7</strain>
    </source>
</reference>
<keyword evidence="16" id="KW-0479">Metal-binding</keyword>
<dbReference type="Pfam" id="PF03309">
    <property type="entry name" value="Pan_kinase"/>
    <property type="match status" value="1"/>
</dbReference>
<dbReference type="CDD" id="cd24015">
    <property type="entry name" value="ASKHA_NBD_PanK-III"/>
    <property type="match status" value="1"/>
</dbReference>
<feature type="binding site" evidence="16">
    <location>
        <position position="134"/>
    </location>
    <ligand>
        <name>ATP</name>
        <dbReference type="ChEBI" id="CHEBI:30616"/>
    </ligand>
</feature>
<feature type="active site" description="Proton acceptor" evidence="16">
    <location>
        <position position="111"/>
    </location>
</feature>
<keyword evidence="7 16" id="KW-0963">Cytoplasm</keyword>
<evidence type="ECO:0000256" key="3">
    <source>
        <dbReference type="ARBA" id="ARBA00004496"/>
    </source>
</evidence>
<evidence type="ECO:0000256" key="9">
    <source>
        <dbReference type="ARBA" id="ARBA00022741"/>
    </source>
</evidence>
<dbReference type="InterPro" id="IPR004619">
    <property type="entry name" value="Type_III_PanK"/>
</dbReference>
<keyword evidence="13 16" id="KW-0173">Coenzyme A biosynthesis</keyword>
<feature type="binding site" evidence="16">
    <location>
        <begin position="6"/>
        <end position="13"/>
    </location>
    <ligand>
        <name>ATP</name>
        <dbReference type="ChEBI" id="CHEBI:30616"/>
    </ligand>
</feature>
<dbReference type="SUPFAM" id="SSF53067">
    <property type="entry name" value="Actin-like ATPase domain"/>
    <property type="match status" value="2"/>
</dbReference>
<comment type="cofactor">
    <cofactor evidence="2">
        <name>K(+)</name>
        <dbReference type="ChEBI" id="CHEBI:29103"/>
    </cofactor>
</comment>
<gene>
    <name evidence="16" type="primary">coaX</name>
    <name evidence="17" type="ORF">QVH07_08880</name>
</gene>
<comment type="pathway">
    <text evidence="4 16">Cofactor biosynthesis; coenzyme A biosynthesis; CoA from (R)-pantothenate: step 1/5.</text>
</comment>
<evidence type="ECO:0000256" key="16">
    <source>
        <dbReference type="HAMAP-Rule" id="MF_01274"/>
    </source>
</evidence>
<sequence length="256" mass="28018">MFLAIDVGNSNIVFAIHNEENQTWTNHFRLDTEPESLRAQLAKKVPLYFLEHGLGPQDIEKIGISSVVPHINPILLDYCQSFLGTKAYLISSKSYSKLPVKTIRPDEIGTDLMCNVLAAWDRFQQASIVVDFGTALTFTVIDDSGQVLGVSIVPGLKTAIRSLSSGTAKLPQVELKLPKSVIGKNTVHAIQAGILYGYSGLVKEMIQKIKSETGLSFKVIATGGLSEILTNLQEVFDESDKNLTLRGLRLMTLANT</sequence>
<evidence type="ECO:0000313" key="17">
    <source>
        <dbReference type="EMBL" id="MDN3204262.1"/>
    </source>
</evidence>
<comment type="subcellular location">
    <subcellularLocation>
        <location evidence="3 16">Cytoplasm</location>
    </subcellularLocation>
</comment>
<comment type="similarity">
    <text evidence="14 16">Belongs to the type III pantothenate kinase family.</text>
</comment>
<dbReference type="RefSeq" id="WP_289999813.1">
    <property type="nucleotide sequence ID" value="NZ_JAUEPH010000003.1"/>
</dbReference>
<feature type="binding site" evidence="16">
    <location>
        <position position="131"/>
    </location>
    <ligand>
        <name>K(+)</name>
        <dbReference type="ChEBI" id="CHEBI:29103"/>
    </ligand>
</feature>
<feature type="binding site" evidence="16">
    <location>
        <begin position="109"/>
        <end position="112"/>
    </location>
    <ligand>
        <name>substrate</name>
    </ligand>
</feature>
<comment type="caution">
    <text evidence="17">The sequence shown here is derived from an EMBL/GenBank/DDBJ whole genome shotgun (WGS) entry which is preliminary data.</text>
</comment>
<dbReference type="PANTHER" id="PTHR34265">
    <property type="entry name" value="TYPE III PANTOTHENATE KINASE"/>
    <property type="match status" value="1"/>
</dbReference>
<comment type="cofactor">
    <cofactor evidence="16">
        <name>NH4(+)</name>
        <dbReference type="ChEBI" id="CHEBI:28938"/>
    </cofactor>
    <cofactor evidence="16">
        <name>K(+)</name>
        <dbReference type="ChEBI" id="CHEBI:29103"/>
    </cofactor>
    <text evidence="16">A monovalent cation. Ammonium or potassium.</text>
</comment>
<evidence type="ECO:0000256" key="14">
    <source>
        <dbReference type="ARBA" id="ARBA00038036"/>
    </source>
</evidence>
<keyword evidence="12 16" id="KW-0630">Potassium</keyword>
<dbReference type="Gene3D" id="3.30.420.40">
    <property type="match status" value="2"/>
</dbReference>
<evidence type="ECO:0000256" key="1">
    <source>
        <dbReference type="ARBA" id="ARBA00001206"/>
    </source>
</evidence>
<comment type="function">
    <text evidence="16">Catalyzes the phosphorylation of pantothenate (Pan), the first step in CoA biosynthesis.</text>
</comment>
<evidence type="ECO:0000256" key="10">
    <source>
        <dbReference type="ARBA" id="ARBA00022777"/>
    </source>
</evidence>
<dbReference type="PANTHER" id="PTHR34265:SF1">
    <property type="entry name" value="TYPE III PANTOTHENATE KINASE"/>
    <property type="match status" value="1"/>
</dbReference>
<dbReference type="InterPro" id="IPR043129">
    <property type="entry name" value="ATPase_NBD"/>
</dbReference>
<evidence type="ECO:0000256" key="15">
    <source>
        <dbReference type="ARBA" id="ARBA00040883"/>
    </source>
</evidence>
<evidence type="ECO:0000256" key="13">
    <source>
        <dbReference type="ARBA" id="ARBA00022993"/>
    </source>
</evidence>
<keyword evidence="9 16" id="KW-0547">Nucleotide-binding</keyword>
<dbReference type="EC" id="2.7.1.33" evidence="6 16"/>
<protein>
    <recommendedName>
        <fullName evidence="15 16">Type III pantothenate kinase</fullName>
        <ecNumber evidence="6 16">2.7.1.33</ecNumber>
    </recommendedName>
    <alternativeName>
        <fullName evidence="16">PanK-III</fullName>
    </alternativeName>
    <alternativeName>
        <fullName evidence="16">Pantothenic acid kinase</fullName>
    </alternativeName>
</protein>
<keyword evidence="10 16" id="KW-0418">Kinase</keyword>
<accession>A0ABT7YCK6</accession>
<keyword evidence="18" id="KW-1185">Reference proteome</keyword>
<feature type="binding site" evidence="16">
    <location>
        <position position="186"/>
    </location>
    <ligand>
        <name>substrate</name>
    </ligand>
</feature>
<comment type="catalytic activity">
    <reaction evidence="1 16">
        <text>(R)-pantothenate + ATP = (R)-4'-phosphopantothenate + ADP + H(+)</text>
        <dbReference type="Rhea" id="RHEA:16373"/>
        <dbReference type="ChEBI" id="CHEBI:10986"/>
        <dbReference type="ChEBI" id="CHEBI:15378"/>
        <dbReference type="ChEBI" id="CHEBI:29032"/>
        <dbReference type="ChEBI" id="CHEBI:30616"/>
        <dbReference type="ChEBI" id="CHEBI:456216"/>
        <dbReference type="EC" id="2.7.1.33"/>
    </reaction>
</comment>
<evidence type="ECO:0000313" key="18">
    <source>
        <dbReference type="Proteomes" id="UP001171916"/>
    </source>
</evidence>
<evidence type="ECO:0000256" key="4">
    <source>
        <dbReference type="ARBA" id="ARBA00005225"/>
    </source>
</evidence>
<evidence type="ECO:0000256" key="11">
    <source>
        <dbReference type="ARBA" id="ARBA00022840"/>
    </source>
</evidence>
<keyword evidence="11 16" id="KW-0067">ATP-binding</keyword>
<evidence type="ECO:0000256" key="12">
    <source>
        <dbReference type="ARBA" id="ARBA00022958"/>
    </source>
</evidence>
<comment type="caution">
    <text evidence="16">Lacks conserved residue(s) required for the propagation of feature annotation.</text>
</comment>
<evidence type="ECO:0000256" key="8">
    <source>
        <dbReference type="ARBA" id="ARBA00022679"/>
    </source>
</evidence>
<dbReference type="GO" id="GO:0004594">
    <property type="term" value="F:pantothenate kinase activity"/>
    <property type="evidence" value="ECO:0007669"/>
    <property type="project" value="UniProtKB-EC"/>
</dbReference>
<comment type="subunit">
    <text evidence="5 16">Homodimer.</text>
</comment>
<evidence type="ECO:0000256" key="7">
    <source>
        <dbReference type="ARBA" id="ARBA00022490"/>
    </source>
</evidence>
<evidence type="ECO:0000256" key="2">
    <source>
        <dbReference type="ARBA" id="ARBA00001958"/>
    </source>
</evidence>
<organism evidence="17 18">
    <name type="scientific">Algoriphagus sediminis</name>
    <dbReference type="NCBI Taxonomy" id="3057113"/>
    <lineage>
        <taxon>Bacteria</taxon>
        <taxon>Pseudomonadati</taxon>
        <taxon>Bacteroidota</taxon>
        <taxon>Cytophagia</taxon>
        <taxon>Cytophagales</taxon>
        <taxon>Cyclobacteriaceae</taxon>
        <taxon>Algoriphagus</taxon>
    </lineage>
</organism>
<proteinExistence type="inferred from homology"/>
<evidence type="ECO:0000256" key="6">
    <source>
        <dbReference type="ARBA" id="ARBA00012102"/>
    </source>
</evidence>
<dbReference type="Proteomes" id="UP001171916">
    <property type="component" value="Unassembled WGS sequence"/>
</dbReference>
<dbReference type="HAMAP" id="MF_01274">
    <property type="entry name" value="Pantothen_kinase_3"/>
    <property type="match status" value="1"/>
</dbReference>
<name>A0ABT7YCK6_9BACT</name>
<evidence type="ECO:0000256" key="5">
    <source>
        <dbReference type="ARBA" id="ARBA00011738"/>
    </source>
</evidence>
<dbReference type="NCBIfam" id="TIGR00671">
    <property type="entry name" value="baf"/>
    <property type="match status" value="1"/>
</dbReference>